<reference evidence="1 2" key="1">
    <citation type="journal article" date="2012" name="J. Bacteriol.">
        <title>Complete Genome Sequence of Providencia stuartii Clinical Isolate MRSN 2154.</title>
        <authorList>
            <person name="Clifford R.J."/>
            <person name="Hang J."/>
            <person name="Riley M.C."/>
            <person name="Onmus-Leone F."/>
            <person name="Kuschner R.A."/>
            <person name="Lesho E.P."/>
            <person name="Waterman P.E."/>
        </authorList>
    </citation>
    <scope>NUCLEOTIDE SEQUENCE [LARGE SCALE GENOMIC DNA]</scope>
    <source>
        <strain evidence="1 2">MRSN 2154</strain>
    </source>
</reference>
<dbReference type="EMBL" id="CP003488">
    <property type="protein sequence ID" value="AFH94873.1"/>
    <property type="molecule type" value="Genomic_DNA"/>
</dbReference>
<dbReference type="PATRIC" id="fig|1157951.4.peg.3070"/>
<name>A0A140NPS4_PROSM</name>
<dbReference type="RefSeq" id="WP_004917584.1">
    <property type="nucleotide sequence ID" value="NC_017731.1"/>
</dbReference>
<reference evidence="2" key="2">
    <citation type="submission" date="2012-04" db="EMBL/GenBank/DDBJ databases">
        <title>Complete genome sequence of Providencia stuartii clinical isolate MRSN 2154.</title>
        <authorList>
            <person name="Clifford R.J."/>
            <person name="Hang J."/>
            <person name="Riley M.C."/>
            <person name="Onmus-Leone F."/>
            <person name="Kuschner R.A."/>
            <person name="Lesho E.P."/>
            <person name="Waterman P.E."/>
        </authorList>
    </citation>
    <scope>NUCLEOTIDE SEQUENCE [LARGE SCALE GENOMIC DNA]</scope>
    <source>
        <strain evidence="2">MRSN 2154</strain>
    </source>
</reference>
<evidence type="ECO:0000313" key="2">
    <source>
        <dbReference type="Proteomes" id="UP000005012"/>
    </source>
</evidence>
<protein>
    <submittedName>
        <fullName evidence="1">Uncharacterized protein</fullName>
    </submittedName>
</protein>
<dbReference type="AlphaFoldDB" id="A0A140NPS4"/>
<organism evidence="1 2">
    <name type="scientific">Providencia stuartii (strain MRSN 2154)</name>
    <dbReference type="NCBI Taxonomy" id="1157951"/>
    <lineage>
        <taxon>Bacteria</taxon>
        <taxon>Pseudomonadati</taxon>
        <taxon>Pseudomonadota</taxon>
        <taxon>Gammaproteobacteria</taxon>
        <taxon>Enterobacterales</taxon>
        <taxon>Morganellaceae</taxon>
        <taxon>Providencia</taxon>
    </lineage>
</organism>
<dbReference type="Proteomes" id="UP000005012">
    <property type="component" value="Chromosome"/>
</dbReference>
<sequence>MLKSWIENSELLALINSISEGEAEQYRRKLITYVNRYQEEHSFDILEDVFTYMQLKLEEDDLDFTTLPQQISDAIQVGYYEYCLSLNEISAAYKIISKPTPLTRLDIKSFINHILEAFSCNYPKEEFLDRELNYLTELLSEF</sequence>
<dbReference type="HOGENOM" id="CLU_1843456_0_0_6"/>
<evidence type="ECO:0000313" key="1">
    <source>
        <dbReference type="EMBL" id="AFH94873.1"/>
    </source>
</evidence>
<proteinExistence type="predicted"/>
<dbReference type="OrthoDB" id="7000044at2"/>
<dbReference type="GeneID" id="93520315"/>
<dbReference type="KEGG" id="psi:S70_15245"/>
<accession>A0A140NPS4</accession>
<gene>
    <name evidence="1" type="ordered locus">S70_15245</name>
</gene>